<keyword evidence="5" id="KW-1185">Reference proteome</keyword>
<reference evidence="4 5" key="1">
    <citation type="submission" date="2019-01" db="EMBL/GenBank/DDBJ databases">
        <title>Sequencing of cultivated peanut Arachis hypogaea provides insights into genome evolution and oil improvement.</title>
        <authorList>
            <person name="Chen X."/>
        </authorList>
    </citation>
    <scope>NUCLEOTIDE SEQUENCE [LARGE SCALE GENOMIC DNA]</scope>
    <source>
        <strain evidence="5">cv. Fuhuasheng</strain>
        <tissue evidence="4">Leaves</tissue>
    </source>
</reference>
<dbReference type="Pfam" id="PF13966">
    <property type="entry name" value="zf-RVT"/>
    <property type="match status" value="1"/>
</dbReference>
<dbReference type="InterPro" id="IPR026960">
    <property type="entry name" value="RVT-Znf"/>
</dbReference>
<feature type="domain" description="RNase H type-1" evidence="2">
    <location>
        <begin position="564"/>
        <end position="618"/>
    </location>
</feature>
<dbReference type="AlphaFoldDB" id="A0A444YS33"/>
<accession>A0A444YS33</accession>
<dbReference type="Proteomes" id="UP000289738">
    <property type="component" value="Chromosome B06"/>
</dbReference>
<dbReference type="GO" id="GO:0003676">
    <property type="term" value="F:nucleic acid binding"/>
    <property type="evidence" value="ECO:0007669"/>
    <property type="project" value="InterPro"/>
</dbReference>
<name>A0A444YS33_ARAHY</name>
<feature type="domain" description="Reverse transcriptase zinc-binding" evidence="3">
    <location>
        <begin position="415"/>
        <end position="487"/>
    </location>
</feature>
<dbReference type="InterPro" id="IPR002156">
    <property type="entry name" value="RNaseH_domain"/>
</dbReference>
<evidence type="ECO:0000259" key="3">
    <source>
        <dbReference type="Pfam" id="PF13966"/>
    </source>
</evidence>
<dbReference type="Pfam" id="PF13456">
    <property type="entry name" value="RVT_3"/>
    <property type="match status" value="1"/>
</dbReference>
<comment type="caution">
    <text evidence="4">The sequence shown here is derived from an EMBL/GenBank/DDBJ whole genome shotgun (WGS) entry which is preliminary data.</text>
</comment>
<evidence type="ECO:0000256" key="1">
    <source>
        <dbReference type="SAM" id="MobiDB-lite"/>
    </source>
</evidence>
<gene>
    <name evidence="4" type="ORF">Ahy_B06g084517</name>
</gene>
<proteinExistence type="predicted"/>
<organism evidence="4 5">
    <name type="scientific">Arachis hypogaea</name>
    <name type="common">Peanut</name>
    <dbReference type="NCBI Taxonomy" id="3818"/>
    <lineage>
        <taxon>Eukaryota</taxon>
        <taxon>Viridiplantae</taxon>
        <taxon>Streptophyta</taxon>
        <taxon>Embryophyta</taxon>
        <taxon>Tracheophyta</taxon>
        <taxon>Spermatophyta</taxon>
        <taxon>Magnoliopsida</taxon>
        <taxon>eudicotyledons</taxon>
        <taxon>Gunneridae</taxon>
        <taxon>Pentapetalae</taxon>
        <taxon>rosids</taxon>
        <taxon>fabids</taxon>
        <taxon>Fabales</taxon>
        <taxon>Fabaceae</taxon>
        <taxon>Papilionoideae</taxon>
        <taxon>50 kb inversion clade</taxon>
        <taxon>dalbergioids sensu lato</taxon>
        <taxon>Dalbergieae</taxon>
        <taxon>Pterocarpus clade</taxon>
        <taxon>Arachis</taxon>
    </lineage>
</organism>
<dbReference type="PANTHER" id="PTHR33710">
    <property type="entry name" value="BNAC02G09200D PROTEIN"/>
    <property type="match status" value="1"/>
</dbReference>
<dbReference type="GO" id="GO:0004523">
    <property type="term" value="F:RNA-DNA hybrid ribonuclease activity"/>
    <property type="evidence" value="ECO:0007669"/>
    <property type="project" value="InterPro"/>
</dbReference>
<evidence type="ECO:0000313" key="5">
    <source>
        <dbReference type="Proteomes" id="UP000289738"/>
    </source>
</evidence>
<dbReference type="EMBL" id="SDMP01000016">
    <property type="protein sequence ID" value="RYR04737.1"/>
    <property type="molecule type" value="Genomic_DNA"/>
</dbReference>
<feature type="region of interest" description="Disordered" evidence="1">
    <location>
        <begin position="61"/>
        <end position="82"/>
    </location>
</feature>
<evidence type="ECO:0000259" key="2">
    <source>
        <dbReference type="Pfam" id="PF13456"/>
    </source>
</evidence>
<feature type="region of interest" description="Disordered" evidence="1">
    <location>
        <begin position="1"/>
        <end position="22"/>
    </location>
</feature>
<protein>
    <recommendedName>
        <fullName evidence="6">RNase H type-1 domain-containing protein</fullName>
    </recommendedName>
</protein>
<dbReference type="PANTHER" id="PTHR33710:SF77">
    <property type="entry name" value="DNASE I-LIKE SUPERFAMILY PROTEIN"/>
    <property type="match status" value="1"/>
</dbReference>
<evidence type="ECO:0008006" key="6">
    <source>
        <dbReference type="Google" id="ProtNLM"/>
    </source>
</evidence>
<evidence type="ECO:0000313" key="4">
    <source>
        <dbReference type="EMBL" id="RYR04737.1"/>
    </source>
</evidence>
<sequence>MVKANGEGLDAPNLALDNSKVVPKERGIVTEVQAKSMERVDENVGNQTTSFGPWMLVSKNQRRGSKGVSKTRMERKEAGSQSFEAVVNKGKEVDSSPSPAAKNWKEDDYCHSINLIRQAQFMIGGDKLGLEGLPYVQTYLPSKEDIRTANKINRNMGDVGTTSNPPTPEQWLMHTLLWFLSRFLPWWSKLSFNRGVGSKGFPRLVKDLCGPYHSNILCLLETRISGTKATNIARKFGFSSWHLVEGVGFSGDTGGVSNLSRDHHRFAVCLLDSELHDIGFQGEPFTWQRETIRRRLDRYVANNSWSLQFSQALVKHLPKLKYDYVPILLNLDYHDFAHSEVTEDMLDEQICDYAIDGRWDYERISLTLGDNWLPVIVAIKPPEPSFGEDSLAWLPTSNGQFLMKPAGALFFSNAEEDRSSLFHRIWKLKAPQWLCTFCWLVANEALLTNERRCKRHMTSDDRCGVYHNFPESLLHVLRDCEVARRTWMSIDNSLVTGRVWPLLFATTMDLLWYRRNKVIFYAAEFLEEGKLASLAIHLANNVQHVYTTVGNMKKKVGTFIDKQDNNGNFIARFSANLAYGTIIAAELWGVFLGVDLALSLGLESLHIEVDSLAAAKLCFQEGIECHSLKAIVLAIKDRYGKLCN</sequence>